<dbReference type="InterPro" id="IPR042246">
    <property type="entry name" value="ZCCHC9"/>
</dbReference>
<dbReference type="SMART" id="SM00343">
    <property type="entry name" value="ZnF_C2HC"/>
    <property type="match status" value="3"/>
</dbReference>
<evidence type="ECO:0000256" key="1">
    <source>
        <dbReference type="ARBA" id="ARBA00022723"/>
    </source>
</evidence>
<keyword evidence="2" id="KW-0677">Repeat</keyword>
<dbReference type="AlphaFoldDB" id="A0A183IRU8"/>
<dbReference type="SUPFAM" id="SSF57756">
    <property type="entry name" value="Retrovirus zinc finger-like domains"/>
    <property type="match status" value="1"/>
</dbReference>
<dbReference type="Proteomes" id="UP000270296">
    <property type="component" value="Unassembled WGS sequence"/>
</dbReference>
<organism evidence="9">
    <name type="scientific">Soboliphyme baturini</name>
    <dbReference type="NCBI Taxonomy" id="241478"/>
    <lineage>
        <taxon>Eukaryota</taxon>
        <taxon>Metazoa</taxon>
        <taxon>Ecdysozoa</taxon>
        <taxon>Nematoda</taxon>
        <taxon>Enoplea</taxon>
        <taxon>Dorylaimia</taxon>
        <taxon>Dioctophymatida</taxon>
        <taxon>Dioctophymatoidea</taxon>
        <taxon>Soboliphymatidae</taxon>
        <taxon>Soboliphyme</taxon>
    </lineage>
</organism>
<keyword evidence="1" id="KW-0479">Metal-binding</keyword>
<dbReference type="GO" id="GO:0003676">
    <property type="term" value="F:nucleic acid binding"/>
    <property type="evidence" value="ECO:0007669"/>
    <property type="project" value="InterPro"/>
</dbReference>
<dbReference type="FunFam" id="4.10.60.10:FF:000091">
    <property type="entry name" value="Zinc finger CCHC-type-containing 9"/>
    <property type="match status" value="1"/>
</dbReference>
<evidence type="ECO:0000313" key="8">
    <source>
        <dbReference type="Proteomes" id="UP000270296"/>
    </source>
</evidence>
<evidence type="ECO:0000313" key="7">
    <source>
        <dbReference type="EMBL" id="VDP09804.1"/>
    </source>
</evidence>
<evidence type="ECO:0000259" key="6">
    <source>
        <dbReference type="PROSITE" id="PS50158"/>
    </source>
</evidence>
<dbReference type="EMBL" id="UZAM01009675">
    <property type="protein sequence ID" value="VDP09804.1"/>
    <property type="molecule type" value="Genomic_DNA"/>
</dbReference>
<evidence type="ECO:0000256" key="4">
    <source>
        <dbReference type="ARBA" id="ARBA00022833"/>
    </source>
</evidence>
<sequence length="104" mass="11251">MSECPKSADDPAISSGICFKCGSTEHGAYSCRSKVKGFPFAKCFVCGEEGHLSRQCQKNLKGLYPDGGCCKHCGSINHKVKECPVITGKQGKKIDFCIRIPQCC</sequence>
<reference evidence="9" key="1">
    <citation type="submission" date="2016-06" db="UniProtKB">
        <authorList>
            <consortium name="WormBaseParasite"/>
        </authorList>
    </citation>
    <scope>IDENTIFICATION</scope>
</reference>
<dbReference type="PANTHER" id="PTHR46242:SF1">
    <property type="entry name" value="ZINC FINGER CCHC DOMAIN-CONTAINING PROTEIN 9"/>
    <property type="match status" value="1"/>
</dbReference>
<gene>
    <name evidence="7" type="ORF">SBAD_LOCUS6345</name>
</gene>
<dbReference type="GO" id="GO:0019899">
    <property type="term" value="F:enzyme binding"/>
    <property type="evidence" value="ECO:0007669"/>
    <property type="project" value="UniProtKB-ARBA"/>
</dbReference>
<dbReference type="OrthoDB" id="3863715at2759"/>
<dbReference type="GO" id="GO:0005730">
    <property type="term" value="C:nucleolus"/>
    <property type="evidence" value="ECO:0007669"/>
    <property type="project" value="TreeGrafter"/>
</dbReference>
<name>A0A183IRU8_9BILA</name>
<keyword evidence="3 5" id="KW-0863">Zinc-finger</keyword>
<evidence type="ECO:0000313" key="9">
    <source>
        <dbReference type="WBParaSite" id="SBAD_0000659201-mRNA-1"/>
    </source>
</evidence>
<dbReference type="GO" id="GO:0008270">
    <property type="term" value="F:zinc ion binding"/>
    <property type="evidence" value="ECO:0007669"/>
    <property type="project" value="UniProtKB-KW"/>
</dbReference>
<dbReference type="InterPro" id="IPR001878">
    <property type="entry name" value="Znf_CCHC"/>
</dbReference>
<feature type="domain" description="CCHC-type" evidence="6">
    <location>
        <begin position="42"/>
        <end position="58"/>
    </location>
</feature>
<dbReference type="Gene3D" id="4.10.60.10">
    <property type="entry name" value="Zinc finger, CCHC-type"/>
    <property type="match status" value="1"/>
</dbReference>
<accession>A0A183IRU8</accession>
<proteinExistence type="predicted"/>
<dbReference type="PANTHER" id="PTHR46242">
    <property type="entry name" value="ZINC FINGER CCHC DOMAIN-CONTAINING PROTEIN 9 ZCCHC9"/>
    <property type="match status" value="1"/>
</dbReference>
<protein>
    <submittedName>
        <fullName evidence="9">CCHC-type domain-containing protein</fullName>
    </submittedName>
</protein>
<reference evidence="7 8" key="2">
    <citation type="submission" date="2018-11" db="EMBL/GenBank/DDBJ databases">
        <authorList>
            <consortium name="Pathogen Informatics"/>
        </authorList>
    </citation>
    <scope>NUCLEOTIDE SEQUENCE [LARGE SCALE GENOMIC DNA]</scope>
</reference>
<evidence type="ECO:0000256" key="2">
    <source>
        <dbReference type="ARBA" id="ARBA00022737"/>
    </source>
</evidence>
<evidence type="ECO:0000256" key="5">
    <source>
        <dbReference type="PROSITE-ProRule" id="PRU00047"/>
    </source>
</evidence>
<keyword evidence="8" id="KW-1185">Reference proteome</keyword>
<dbReference type="InterPro" id="IPR036875">
    <property type="entry name" value="Znf_CCHC_sf"/>
</dbReference>
<dbReference type="PROSITE" id="PS50158">
    <property type="entry name" value="ZF_CCHC"/>
    <property type="match status" value="1"/>
</dbReference>
<dbReference type="Pfam" id="PF00098">
    <property type="entry name" value="zf-CCHC"/>
    <property type="match status" value="1"/>
</dbReference>
<evidence type="ECO:0000256" key="3">
    <source>
        <dbReference type="ARBA" id="ARBA00022771"/>
    </source>
</evidence>
<dbReference type="WBParaSite" id="SBAD_0000659201-mRNA-1">
    <property type="protein sequence ID" value="SBAD_0000659201-mRNA-1"/>
    <property type="gene ID" value="SBAD_0000659201"/>
</dbReference>
<keyword evidence="4" id="KW-0862">Zinc</keyword>